<comment type="subcellular location">
    <subcellularLocation>
        <location evidence="1 8">Cytoplasm</location>
    </subcellularLocation>
</comment>
<evidence type="ECO:0000313" key="11">
    <source>
        <dbReference type="Proteomes" id="UP000050417"/>
    </source>
</evidence>
<comment type="domain">
    <text evidence="8">The N-terminal region contains the highly conserved SGGXDS motif, predicted to be a P-loop motif involved in ATP binding.</text>
</comment>
<dbReference type="RefSeq" id="WP_075063297.1">
    <property type="nucleotide sequence ID" value="NZ_LGCL01000026.1"/>
</dbReference>
<dbReference type="HAMAP" id="MF_01161">
    <property type="entry name" value="tRNA_Ile_lys_synt"/>
    <property type="match status" value="1"/>
</dbReference>
<dbReference type="GO" id="GO:0005524">
    <property type="term" value="F:ATP binding"/>
    <property type="evidence" value="ECO:0007669"/>
    <property type="project" value="UniProtKB-UniRule"/>
</dbReference>
<comment type="caution">
    <text evidence="10">The sequence shown here is derived from an EMBL/GenBank/DDBJ whole genome shotgun (WGS) entry which is preliminary data.</text>
</comment>
<gene>
    <name evidence="8" type="primary">tilS</name>
    <name evidence="10" type="ORF">ADN00_12220</name>
</gene>
<comment type="catalytic activity">
    <reaction evidence="7 8">
        <text>cytidine(34) in tRNA(Ile2) + L-lysine + ATP = lysidine(34) in tRNA(Ile2) + AMP + diphosphate + H(+)</text>
        <dbReference type="Rhea" id="RHEA:43744"/>
        <dbReference type="Rhea" id="RHEA-COMP:10625"/>
        <dbReference type="Rhea" id="RHEA-COMP:10670"/>
        <dbReference type="ChEBI" id="CHEBI:15378"/>
        <dbReference type="ChEBI" id="CHEBI:30616"/>
        <dbReference type="ChEBI" id="CHEBI:32551"/>
        <dbReference type="ChEBI" id="CHEBI:33019"/>
        <dbReference type="ChEBI" id="CHEBI:82748"/>
        <dbReference type="ChEBI" id="CHEBI:83665"/>
        <dbReference type="ChEBI" id="CHEBI:456215"/>
        <dbReference type="EC" id="6.3.4.19"/>
    </reaction>
</comment>
<organism evidence="10 11">
    <name type="scientific">Ornatilinea apprima</name>
    <dbReference type="NCBI Taxonomy" id="1134406"/>
    <lineage>
        <taxon>Bacteria</taxon>
        <taxon>Bacillati</taxon>
        <taxon>Chloroflexota</taxon>
        <taxon>Anaerolineae</taxon>
        <taxon>Anaerolineales</taxon>
        <taxon>Anaerolineaceae</taxon>
        <taxon>Ornatilinea</taxon>
    </lineage>
</organism>
<dbReference type="PANTHER" id="PTHR43033">
    <property type="entry name" value="TRNA(ILE)-LYSIDINE SYNTHASE-RELATED"/>
    <property type="match status" value="1"/>
</dbReference>
<keyword evidence="6 8" id="KW-0067">ATP-binding</keyword>
<dbReference type="InterPro" id="IPR012094">
    <property type="entry name" value="tRNA_Ile_lys_synt"/>
</dbReference>
<dbReference type="InterPro" id="IPR014729">
    <property type="entry name" value="Rossmann-like_a/b/a_fold"/>
</dbReference>
<protein>
    <recommendedName>
        <fullName evidence="8">tRNA(Ile)-lysidine synthase</fullName>
        <ecNumber evidence="8">6.3.4.19</ecNumber>
    </recommendedName>
    <alternativeName>
        <fullName evidence="8">tRNA(Ile)-2-lysyl-cytidine synthase</fullName>
    </alternativeName>
    <alternativeName>
        <fullName evidence="8">tRNA(Ile)-lysidine synthetase</fullName>
    </alternativeName>
</protein>
<dbReference type="InterPro" id="IPR012796">
    <property type="entry name" value="Lysidine-tRNA-synth_C"/>
</dbReference>
<dbReference type="InterPro" id="IPR011063">
    <property type="entry name" value="TilS/TtcA_N"/>
</dbReference>
<dbReference type="STRING" id="1134406.ADN00_12220"/>
<feature type="binding site" evidence="8">
    <location>
        <begin position="50"/>
        <end position="55"/>
    </location>
    <ligand>
        <name>ATP</name>
        <dbReference type="ChEBI" id="CHEBI:30616"/>
    </ligand>
</feature>
<dbReference type="EC" id="6.3.4.19" evidence="8"/>
<dbReference type="Pfam" id="PF11734">
    <property type="entry name" value="TilS_C"/>
    <property type="match status" value="1"/>
</dbReference>
<comment type="similarity">
    <text evidence="8">Belongs to the tRNA(Ile)-lysidine synthase family.</text>
</comment>
<evidence type="ECO:0000259" key="9">
    <source>
        <dbReference type="SMART" id="SM00977"/>
    </source>
</evidence>
<evidence type="ECO:0000313" key="10">
    <source>
        <dbReference type="EMBL" id="KPL76100.1"/>
    </source>
</evidence>
<dbReference type="SUPFAM" id="SSF52402">
    <property type="entry name" value="Adenine nucleotide alpha hydrolases-like"/>
    <property type="match status" value="1"/>
</dbReference>
<accession>A0A0P6X709</accession>
<sequence length="503" mass="55176">MKAIADEGAGRGVNGKVRDYNFSMGLEQLEIILEQRCLLSRAQPLVVGFSGGADSTCLLLALLELGYPVIAAHFNHHLRESAAHDAQKAAELAQAAGAVFWLGEADVGRMAREQSLSIEEGARKARYTFLFECARKAGAQAVAVGHHADDQVETVLMNFMRGAGPDGLAGMAYRVVLPEWDETIPVVRPLLAAWRSEIEAFCSERGVEPVEDPTNRDVIYTRNRVRWDLLPFLEKLNPSAREAIWRTADILQADNADLEEADEAAWKEANIISGEGLVVLDWPVLAGFSLGRQRRIIRRALKKLRPGLKDIDYAAIERAVGFLRQPTRSRTMDLIAGIELRLEGSQLILCTAESVLPDSGLRLPAGEAARPLSVPGEVALEGGAYLRSAWRDPGTGSARPASELEAWFDGDALQLPLLVRTRLPGDRLQPFGMGGQSQKLSDLMVNEKIAARLRGRWPLVCTQDQIVWVPGVRRSQCAQVTAKSKRILHLWIEADQSCKASSG</sequence>
<dbReference type="InterPro" id="IPR012795">
    <property type="entry name" value="tRNA_Ile_lys_synt_N"/>
</dbReference>
<evidence type="ECO:0000256" key="1">
    <source>
        <dbReference type="ARBA" id="ARBA00004496"/>
    </source>
</evidence>
<evidence type="ECO:0000256" key="2">
    <source>
        <dbReference type="ARBA" id="ARBA00022490"/>
    </source>
</evidence>
<keyword evidence="2 8" id="KW-0963">Cytoplasm</keyword>
<dbReference type="AlphaFoldDB" id="A0A0P6X709"/>
<evidence type="ECO:0000256" key="5">
    <source>
        <dbReference type="ARBA" id="ARBA00022741"/>
    </source>
</evidence>
<keyword evidence="5 8" id="KW-0547">Nucleotide-binding</keyword>
<feature type="domain" description="Lysidine-tRNA(Ile) synthetase C-terminal" evidence="9">
    <location>
        <begin position="417"/>
        <end position="490"/>
    </location>
</feature>
<dbReference type="SUPFAM" id="SSF56037">
    <property type="entry name" value="PheT/TilS domain"/>
    <property type="match status" value="1"/>
</dbReference>
<evidence type="ECO:0000256" key="4">
    <source>
        <dbReference type="ARBA" id="ARBA00022694"/>
    </source>
</evidence>
<comment type="function">
    <text evidence="8">Ligates lysine onto the cytidine present at position 34 of the AUA codon-specific tRNA(Ile) that contains the anticodon CAU, in an ATP-dependent manner. Cytidine is converted to lysidine, thus changing the amino acid specificity of the tRNA from methionine to isoleucine.</text>
</comment>
<dbReference type="SMART" id="SM00977">
    <property type="entry name" value="TilS_C"/>
    <property type="match status" value="1"/>
</dbReference>
<dbReference type="Gene3D" id="1.20.59.20">
    <property type="match status" value="1"/>
</dbReference>
<dbReference type="NCBIfam" id="TIGR02433">
    <property type="entry name" value="lysidine_TilS_C"/>
    <property type="match status" value="1"/>
</dbReference>
<dbReference type="GO" id="GO:0032267">
    <property type="term" value="F:tRNA(Ile)-lysidine synthase activity"/>
    <property type="evidence" value="ECO:0007669"/>
    <property type="project" value="UniProtKB-EC"/>
</dbReference>
<dbReference type="NCBIfam" id="TIGR02432">
    <property type="entry name" value="lysidine_TilS_N"/>
    <property type="match status" value="1"/>
</dbReference>
<evidence type="ECO:0000256" key="3">
    <source>
        <dbReference type="ARBA" id="ARBA00022598"/>
    </source>
</evidence>
<reference evidence="10 11" key="1">
    <citation type="submission" date="2015-07" db="EMBL/GenBank/DDBJ databases">
        <title>Genome sequence of Ornatilinea apprima DSM 23815.</title>
        <authorList>
            <person name="Hemp J."/>
            <person name="Ward L.M."/>
            <person name="Pace L.A."/>
            <person name="Fischer W.W."/>
        </authorList>
    </citation>
    <scope>NUCLEOTIDE SEQUENCE [LARGE SCALE GENOMIC DNA]</scope>
    <source>
        <strain evidence="10 11">P3M-1</strain>
    </source>
</reference>
<dbReference type="SUPFAM" id="SSF82829">
    <property type="entry name" value="MesJ substrate recognition domain-like"/>
    <property type="match status" value="1"/>
</dbReference>
<dbReference type="PANTHER" id="PTHR43033:SF1">
    <property type="entry name" value="TRNA(ILE)-LYSIDINE SYNTHASE-RELATED"/>
    <property type="match status" value="1"/>
</dbReference>
<evidence type="ECO:0000256" key="8">
    <source>
        <dbReference type="HAMAP-Rule" id="MF_01161"/>
    </source>
</evidence>
<proteinExistence type="inferred from homology"/>
<keyword evidence="11" id="KW-1185">Reference proteome</keyword>
<dbReference type="CDD" id="cd01992">
    <property type="entry name" value="TilS_N"/>
    <property type="match status" value="1"/>
</dbReference>
<name>A0A0P6X709_9CHLR</name>
<dbReference type="GO" id="GO:0006400">
    <property type="term" value="P:tRNA modification"/>
    <property type="evidence" value="ECO:0007669"/>
    <property type="project" value="UniProtKB-UniRule"/>
</dbReference>
<evidence type="ECO:0000256" key="6">
    <source>
        <dbReference type="ARBA" id="ARBA00022840"/>
    </source>
</evidence>
<dbReference type="Gene3D" id="3.40.50.620">
    <property type="entry name" value="HUPs"/>
    <property type="match status" value="1"/>
</dbReference>
<dbReference type="Pfam" id="PF01171">
    <property type="entry name" value="ATP_bind_3"/>
    <property type="match status" value="1"/>
</dbReference>
<dbReference type="PATRIC" id="fig|1134406.4.peg.3920"/>
<evidence type="ECO:0000256" key="7">
    <source>
        <dbReference type="ARBA" id="ARBA00048539"/>
    </source>
</evidence>
<keyword evidence="4 8" id="KW-0819">tRNA processing</keyword>
<dbReference type="GO" id="GO:0005737">
    <property type="term" value="C:cytoplasm"/>
    <property type="evidence" value="ECO:0007669"/>
    <property type="project" value="UniProtKB-SubCell"/>
</dbReference>
<dbReference type="Proteomes" id="UP000050417">
    <property type="component" value="Unassembled WGS sequence"/>
</dbReference>
<dbReference type="OrthoDB" id="9807403at2"/>
<dbReference type="EMBL" id="LGCL01000026">
    <property type="protein sequence ID" value="KPL76100.1"/>
    <property type="molecule type" value="Genomic_DNA"/>
</dbReference>
<keyword evidence="3 8" id="KW-0436">Ligase</keyword>